<protein>
    <recommendedName>
        <fullName evidence="3">Rab-GAP TBC domain-containing protein</fullName>
    </recommendedName>
</protein>
<feature type="domain" description="Rab-GAP TBC" evidence="3">
    <location>
        <begin position="34"/>
        <end position="225"/>
    </location>
</feature>
<dbReference type="FunFam" id="1.10.472.80:FF:000060">
    <property type="entry name" value="TBC domain protein, putative"/>
    <property type="match status" value="1"/>
</dbReference>
<dbReference type="GO" id="GO:0005096">
    <property type="term" value="F:GTPase activator activity"/>
    <property type="evidence" value="ECO:0007669"/>
    <property type="project" value="UniProtKB-KW"/>
</dbReference>
<dbReference type="Gene3D" id="1.10.8.1310">
    <property type="match status" value="1"/>
</dbReference>
<dbReference type="InterPro" id="IPR035969">
    <property type="entry name" value="Rab-GAP_TBC_sf"/>
</dbReference>
<evidence type="ECO:0000259" key="3">
    <source>
        <dbReference type="PROSITE" id="PS50086"/>
    </source>
</evidence>
<dbReference type="GO" id="GO:0005789">
    <property type="term" value="C:endoplasmic reticulum membrane"/>
    <property type="evidence" value="ECO:0007669"/>
    <property type="project" value="TreeGrafter"/>
</dbReference>
<comment type="caution">
    <text evidence="4">The sequence shown here is derived from an EMBL/GenBank/DDBJ whole genome shotgun (WGS) entry which is preliminary data.</text>
</comment>
<dbReference type="InterPro" id="IPR045913">
    <property type="entry name" value="TBC20/Gyp8-like"/>
</dbReference>
<feature type="transmembrane region" description="Helical" evidence="2">
    <location>
        <begin position="353"/>
        <end position="371"/>
    </location>
</feature>
<keyword evidence="2" id="KW-1133">Transmembrane helix</keyword>
<dbReference type="InterPro" id="IPR000195">
    <property type="entry name" value="Rab-GAP-TBC_dom"/>
</dbReference>
<evidence type="ECO:0000256" key="2">
    <source>
        <dbReference type="SAM" id="Phobius"/>
    </source>
</evidence>
<evidence type="ECO:0000313" key="5">
    <source>
        <dbReference type="Proteomes" id="UP000799441"/>
    </source>
</evidence>
<dbReference type="EMBL" id="MU003779">
    <property type="protein sequence ID" value="KAF2722878.1"/>
    <property type="molecule type" value="Genomic_DNA"/>
</dbReference>
<dbReference type="PROSITE" id="PS50086">
    <property type="entry name" value="TBC_RABGAP"/>
    <property type="match status" value="1"/>
</dbReference>
<keyword evidence="2" id="KW-0812">Transmembrane</keyword>
<dbReference type="Pfam" id="PF00566">
    <property type="entry name" value="RabGAP-TBC"/>
    <property type="match status" value="1"/>
</dbReference>
<keyword evidence="1" id="KW-0343">GTPase activation</keyword>
<keyword evidence="5" id="KW-1185">Reference proteome</keyword>
<dbReference type="SUPFAM" id="SSF47923">
    <property type="entry name" value="Ypt/Rab-GAP domain of gyp1p"/>
    <property type="match status" value="2"/>
</dbReference>
<proteinExistence type="predicted"/>
<dbReference type="SMART" id="SM00164">
    <property type="entry name" value="TBC"/>
    <property type="match status" value="1"/>
</dbReference>
<accession>A0A9P4URJ8</accession>
<evidence type="ECO:0000313" key="4">
    <source>
        <dbReference type="EMBL" id="KAF2722878.1"/>
    </source>
</evidence>
<gene>
    <name evidence="4" type="ORF">K431DRAFT_319301</name>
</gene>
<keyword evidence="2" id="KW-0472">Membrane</keyword>
<name>A0A9P4URJ8_9PEZI</name>
<evidence type="ECO:0000256" key="1">
    <source>
        <dbReference type="ARBA" id="ARBA00022468"/>
    </source>
</evidence>
<dbReference type="Gene3D" id="1.10.472.80">
    <property type="entry name" value="Ypt/Rab-GAP domain of gyp1p, domain 3"/>
    <property type="match status" value="1"/>
</dbReference>
<organism evidence="4 5">
    <name type="scientific">Polychaeton citri CBS 116435</name>
    <dbReference type="NCBI Taxonomy" id="1314669"/>
    <lineage>
        <taxon>Eukaryota</taxon>
        <taxon>Fungi</taxon>
        <taxon>Dikarya</taxon>
        <taxon>Ascomycota</taxon>
        <taxon>Pezizomycotina</taxon>
        <taxon>Dothideomycetes</taxon>
        <taxon>Dothideomycetidae</taxon>
        <taxon>Capnodiales</taxon>
        <taxon>Capnodiaceae</taxon>
        <taxon>Polychaeton</taxon>
    </lineage>
</organism>
<sequence length="373" mass="41190">MSRDEDDKAHAIRAACEAEDFDALAELACSPGGLLDDGLRRTAWPILLGCKEEDEEGRHAWEHLPAHRDEAQVQLDVDRAFVYYPSNEPPDAIDARKRDLSALITAVLRSHPLLHYFQGYHDIVQVFLLVLGPPSAPATSARAVQAVTRLSLLRIRDFMLPTLSGALAQLHLLPSILASADPALYRHLSGTEPFFALAATLTLYAHDIQSYSSIARLFDFLLATEAATPLYLYVAITLSRKPELLALGPDEPEMLHFTLSKLPQPLDLEGLIASARGLLATYPPDKLPDRAWAKVSSASALKTTRPPALVRQQGLKQGEAWFHRQASEIRWQDATKRMALRSRQLALRYRRPALATSFAVAAAVLAFWVGAVI</sequence>
<dbReference type="PANTHER" id="PTHR20913:SF7">
    <property type="entry name" value="RE60063P"/>
    <property type="match status" value="1"/>
</dbReference>
<dbReference type="GO" id="GO:0006888">
    <property type="term" value="P:endoplasmic reticulum to Golgi vesicle-mediated transport"/>
    <property type="evidence" value="ECO:0007669"/>
    <property type="project" value="TreeGrafter"/>
</dbReference>
<reference evidence="4" key="1">
    <citation type="journal article" date="2020" name="Stud. Mycol.">
        <title>101 Dothideomycetes genomes: a test case for predicting lifestyles and emergence of pathogens.</title>
        <authorList>
            <person name="Haridas S."/>
            <person name="Albert R."/>
            <person name="Binder M."/>
            <person name="Bloem J."/>
            <person name="Labutti K."/>
            <person name="Salamov A."/>
            <person name="Andreopoulos B."/>
            <person name="Baker S."/>
            <person name="Barry K."/>
            <person name="Bills G."/>
            <person name="Bluhm B."/>
            <person name="Cannon C."/>
            <person name="Castanera R."/>
            <person name="Culley D."/>
            <person name="Daum C."/>
            <person name="Ezra D."/>
            <person name="Gonzalez J."/>
            <person name="Henrissat B."/>
            <person name="Kuo A."/>
            <person name="Liang C."/>
            <person name="Lipzen A."/>
            <person name="Lutzoni F."/>
            <person name="Magnuson J."/>
            <person name="Mondo S."/>
            <person name="Nolan M."/>
            <person name="Ohm R."/>
            <person name="Pangilinan J."/>
            <person name="Park H.-J."/>
            <person name="Ramirez L."/>
            <person name="Alfaro M."/>
            <person name="Sun H."/>
            <person name="Tritt A."/>
            <person name="Yoshinaga Y."/>
            <person name="Zwiers L.-H."/>
            <person name="Turgeon B."/>
            <person name="Goodwin S."/>
            <person name="Spatafora J."/>
            <person name="Crous P."/>
            <person name="Grigoriev I."/>
        </authorList>
    </citation>
    <scope>NUCLEOTIDE SEQUENCE</scope>
    <source>
        <strain evidence="4">CBS 116435</strain>
    </source>
</reference>
<dbReference type="PANTHER" id="PTHR20913">
    <property type="entry name" value="TBC1 DOMAIN FAMILY MEMBER 20/GTPASE"/>
    <property type="match status" value="1"/>
</dbReference>
<dbReference type="AlphaFoldDB" id="A0A9P4URJ8"/>
<dbReference type="OrthoDB" id="206700at2759"/>
<dbReference type="Proteomes" id="UP000799441">
    <property type="component" value="Unassembled WGS sequence"/>
</dbReference>